<evidence type="ECO:0000256" key="1">
    <source>
        <dbReference type="ARBA" id="ARBA00010982"/>
    </source>
</evidence>
<dbReference type="NCBIfam" id="TIGR01930">
    <property type="entry name" value="AcCoA-C-Actrans"/>
    <property type="match status" value="1"/>
</dbReference>
<feature type="active site" description="Proton acceptor" evidence="4">
    <location>
        <position position="415"/>
    </location>
</feature>
<evidence type="ECO:0000256" key="2">
    <source>
        <dbReference type="ARBA" id="ARBA00022679"/>
    </source>
</evidence>
<sequence length="430" mass="46086">MKDVVIVGGVRTAIGAFGGALKTVPVIDLGTLVIRDVLQRSGLRPVISDEMQSLIPEKLKDQGQIELEKNAGDWDQSFKPVTVDEVIMGNVLQAGQGQNPTRQAMIRAGIPKETPAFTINKVCSSGLKSIALAATSIMTDQADVIIAGGMECMSMAPLALPKARWGHRMEITGRGEVLDLMVFDGLYEIFYDYHMGMTAENIANKYDISRTAQDELGVLSHQRARKAIIDGIFQQEIVPVTIKSRKKEIIFDTDERPMDTSIEKMAKLRPAFTPDGTVTAGNASGINDGAAAVIVMSADKALELGLEPIVKIKSFASGGLDPAYMGLGVIPAVKKALKTANMTMDDIDTIELNEAFASQALACMEELKIPTDKPNELGSGISLGHPIGCTGARQMVTAIHNMKRNSYQTGLITMCIGGGMGMAMIIEKAS</sequence>
<dbReference type="InterPro" id="IPR020615">
    <property type="entry name" value="Thiolase_acyl_enz_int_AS"/>
</dbReference>
<comment type="caution">
    <text evidence="8">The sequence shown here is derived from an EMBL/GenBank/DDBJ whole genome shotgun (WGS) entry which is preliminary data.</text>
</comment>
<dbReference type="InterPro" id="IPR020610">
    <property type="entry name" value="Thiolase_AS"/>
</dbReference>
<dbReference type="AlphaFoldDB" id="A0A1V1PGY0"/>
<dbReference type="InterPro" id="IPR020616">
    <property type="entry name" value="Thiolase_N"/>
</dbReference>
<keyword evidence="2 5" id="KW-0808">Transferase</keyword>
<feature type="active site" description="Proton acceptor" evidence="4">
    <location>
        <position position="385"/>
    </location>
</feature>
<evidence type="ECO:0000313" key="8">
    <source>
        <dbReference type="EMBL" id="ETR74066.1"/>
    </source>
</evidence>
<reference evidence="9" key="1">
    <citation type="submission" date="2012-11" db="EMBL/GenBank/DDBJ databases">
        <authorList>
            <person name="Lucero-Rivera Y.E."/>
            <person name="Tovar-Ramirez D."/>
        </authorList>
    </citation>
    <scope>NUCLEOTIDE SEQUENCE [LARGE SCALE GENOMIC DNA]</scope>
    <source>
        <strain evidence="9">Araruama</strain>
    </source>
</reference>
<dbReference type="PANTHER" id="PTHR18919">
    <property type="entry name" value="ACETYL-COA C-ACYLTRANSFERASE"/>
    <property type="match status" value="1"/>
</dbReference>
<feature type="domain" description="Thiolase C-terminal" evidence="7">
    <location>
        <begin position="307"/>
        <end position="428"/>
    </location>
</feature>
<dbReference type="InterPro" id="IPR016039">
    <property type="entry name" value="Thiolase-like"/>
</dbReference>
<dbReference type="PROSITE" id="PS00099">
    <property type="entry name" value="THIOLASE_3"/>
    <property type="match status" value="1"/>
</dbReference>
<dbReference type="Proteomes" id="UP000189670">
    <property type="component" value="Unassembled WGS sequence"/>
</dbReference>
<evidence type="ECO:0000256" key="4">
    <source>
        <dbReference type="PIRSR" id="PIRSR000429-1"/>
    </source>
</evidence>
<dbReference type="CDD" id="cd00751">
    <property type="entry name" value="thiolase"/>
    <property type="match status" value="1"/>
</dbReference>
<dbReference type="Pfam" id="PF00108">
    <property type="entry name" value="Thiolase_N"/>
    <property type="match status" value="2"/>
</dbReference>
<evidence type="ECO:0000256" key="5">
    <source>
        <dbReference type="RuleBase" id="RU003557"/>
    </source>
</evidence>
<dbReference type="Pfam" id="PF02803">
    <property type="entry name" value="Thiolase_C"/>
    <property type="match status" value="1"/>
</dbReference>
<dbReference type="Gene3D" id="3.40.47.10">
    <property type="match status" value="3"/>
</dbReference>
<evidence type="ECO:0000256" key="3">
    <source>
        <dbReference type="ARBA" id="ARBA00023315"/>
    </source>
</evidence>
<dbReference type="SUPFAM" id="SSF53901">
    <property type="entry name" value="Thiolase-like"/>
    <property type="match status" value="3"/>
</dbReference>
<dbReference type="EMBL" id="ATBP01000023">
    <property type="protein sequence ID" value="ETR74066.1"/>
    <property type="molecule type" value="Genomic_DNA"/>
</dbReference>
<evidence type="ECO:0000259" key="7">
    <source>
        <dbReference type="Pfam" id="PF02803"/>
    </source>
</evidence>
<proteinExistence type="inferred from homology"/>
<feature type="active site" description="Acyl-thioester intermediate" evidence="4">
    <location>
        <position position="123"/>
    </location>
</feature>
<name>A0A1V1PGY0_9BACT</name>
<keyword evidence="3 5" id="KW-0012">Acyltransferase</keyword>
<feature type="domain" description="Thiolase N-terminal" evidence="6">
    <location>
        <begin position="78"/>
        <end position="298"/>
    </location>
</feature>
<dbReference type="InterPro" id="IPR020617">
    <property type="entry name" value="Thiolase_C"/>
</dbReference>
<organism evidence="8 9">
    <name type="scientific">Candidatus Magnetoglobus multicellularis str. Araruama</name>
    <dbReference type="NCBI Taxonomy" id="890399"/>
    <lineage>
        <taxon>Bacteria</taxon>
        <taxon>Pseudomonadati</taxon>
        <taxon>Thermodesulfobacteriota</taxon>
        <taxon>Desulfobacteria</taxon>
        <taxon>Desulfobacterales</taxon>
        <taxon>Desulfobacteraceae</taxon>
        <taxon>Candidatus Magnetoglobus</taxon>
    </lineage>
</organism>
<dbReference type="GO" id="GO:0003988">
    <property type="term" value="F:acetyl-CoA C-acyltransferase activity"/>
    <property type="evidence" value="ECO:0007669"/>
    <property type="project" value="UniProtKB-ARBA"/>
</dbReference>
<dbReference type="FunFam" id="3.40.47.10:FF:000010">
    <property type="entry name" value="Acetyl-CoA acetyltransferase (Thiolase)"/>
    <property type="match status" value="1"/>
</dbReference>
<dbReference type="PROSITE" id="PS00098">
    <property type="entry name" value="THIOLASE_1"/>
    <property type="match status" value="1"/>
</dbReference>
<protein>
    <submittedName>
        <fullName evidence="8">Acetyl-CoA acetyltransferase</fullName>
    </submittedName>
</protein>
<comment type="similarity">
    <text evidence="1 5">Belongs to the thiolase-like superfamily. Thiolase family.</text>
</comment>
<dbReference type="PIRSF" id="PIRSF000429">
    <property type="entry name" value="Ac-CoA_Ac_transf"/>
    <property type="match status" value="1"/>
</dbReference>
<accession>A0A1V1PGY0</accession>
<dbReference type="InterPro" id="IPR002155">
    <property type="entry name" value="Thiolase"/>
</dbReference>
<gene>
    <name evidence="8" type="ORF">OMM_00474</name>
</gene>
<evidence type="ECO:0000313" key="9">
    <source>
        <dbReference type="Proteomes" id="UP000189670"/>
    </source>
</evidence>
<evidence type="ECO:0000259" key="6">
    <source>
        <dbReference type="Pfam" id="PF00108"/>
    </source>
</evidence>
<dbReference type="PANTHER" id="PTHR18919:SF107">
    <property type="entry name" value="ACETYL-COA ACETYLTRANSFERASE, CYTOSOLIC"/>
    <property type="match status" value="1"/>
</dbReference>
<feature type="domain" description="Thiolase N-terminal" evidence="6">
    <location>
        <begin position="4"/>
        <end position="46"/>
    </location>
</feature>